<dbReference type="InterPro" id="IPR036271">
    <property type="entry name" value="Tet_transcr_reg_TetR-rel_C_sf"/>
</dbReference>
<accession>A0A084ET68</accession>
<feature type="DNA-binding region" description="H-T-H motif" evidence="2">
    <location>
        <begin position="31"/>
        <end position="50"/>
    </location>
</feature>
<dbReference type="Pfam" id="PF17938">
    <property type="entry name" value="TetR_C_29"/>
    <property type="match status" value="1"/>
</dbReference>
<name>A0A084ET68_SPHYA</name>
<dbReference type="InterPro" id="IPR041474">
    <property type="entry name" value="NicS_C"/>
</dbReference>
<proteinExistence type="predicted"/>
<gene>
    <name evidence="4" type="ORF">CP98_00610</name>
</gene>
<dbReference type="SUPFAM" id="SSF46689">
    <property type="entry name" value="Homeodomain-like"/>
    <property type="match status" value="1"/>
</dbReference>
<evidence type="ECO:0000313" key="5">
    <source>
        <dbReference type="Proteomes" id="UP000028534"/>
    </source>
</evidence>
<dbReference type="RefSeq" id="WP_004212135.1">
    <property type="nucleotide sequence ID" value="NZ_CP139979.1"/>
</dbReference>
<dbReference type="PROSITE" id="PS50977">
    <property type="entry name" value="HTH_TETR_2"/>
    <property type="match status" value="1"/>
</dbReference>
<dbReference type="SUPFAM" id="SSF48498">
    <property type="entry name" value="Tetracyclin repressor-like, C-terminal domain"/>
    <property type="match status" value="1"/>
</dbReference>
<evidence type="ECO:0000313" key="4">
    <source>
        <dbReference type="EMBL" id="KEZ21160.1"/>
    </source>
</evidence>
<dbReference type="PANTHER" id="PTHR30328:SF54">
    <property type="entry name" value="HTH-TYPE TRANSCRIPTIONAL REPRESSOR SCO4008"/>
    <property type="match status" value="1"/>
</dbReference>
<dbReference type="PRINTS" id="PR00455">
    <property type="entry name" value="HTHTETR"/>
</dbReference>
<dbReference type="PATRIC" id="fig|13690.10.peg.636"/>
<dbReference type="Proteomes" id="UP000028534">
    <property type="component" value="Unassembled WGS sequence"/>
</dbReference>
<dbReference type="InterPro" id="IPR009057">
    <property type="entry name" value="Homeodomain-like_sf"/>
</dbReference>
<dbReference type="InterPro" id="IPR050109">
    <property type="entry name" value="HTH-type_TetR-like_transc_reg"/>
</dbReference>
<sequence length="206" mass="22980">MDKQNFTERNRRDIVAIATQHFAEKGYAGARVDEIAAATATSKRMIYYHFGSKDGLYRAVLTEAYRGIRSAELEAELGDLPPLAALERLTALTFDYHFNHPELVRLVMDENIRGGPHVGEISQGHNEIVLPKTQALIDRGIADGSFRAGLDAVDLHMTISALAFYFVSNRHSFHAIFGVDMTSEAAAERRRAQVIDNVLRYCRAEG</sequence>
<dbReference type="Pfam" id="PF00440">
    <property type="entry name" value="TetR_N"/>
    <property type="match status" value="1"/>
</dbReference>
<comment type="caution">
    <text evidence="4">The sequence shown here is derived from an EMBL/GenBank/DDBJ whole genome shotgun (WGS) entry which is preliminary data.</text>
</comment>
<dbReference type="PANTHER" id="PTHR30328">
    <property type="entry name" value="TRANSCRIPTIONAL REPRESSOR"/>
    <property type="match status" value="1"/>
</dbReference>
<dbReference type="STRING" id="13690.AX777_18145"/>
<evidence type="ECO:0000259" key="3">
    <source>
        <dbReference type="PROSITE" id="PS50977"/>
    </source>
</evidence>
<dbReference type="eggNOG" id="COG1309">
    <property type="taxonomic scope" value="Bacteria"/>
</dbReference>
<protein>
    <submittedName>
        <fullName evidence="4">Transcriptional regulator</fullName>
    </submittedName>
</protein>
<dbReference type="InterPro" id="IPR001647">
    <property type="entry name" value="HTH_TetR"/>
</dbReference>
<feature type="domain" description="HTH tetR-type" evidence="3">
    <location>
        <begin position="8"/>
        <end position="68"/>
    </location>
</feature>
<dbReference type="EMBL" id="JGVR01000002">
    <property type="protein sequence ID" value="KEZ21160.1"/>
    <property type="molecule type" value="Genomic_DNA"/>
</dbReference>
<dbReference type="AlphaFoldDB" id="A0A084ET68"/>
<organism evidence="4 5">
    <name type="scientific">Sphingobium yanoikuyae</name>
    <name type="common">Sphingomonas yanoikuyae</name>
    <dbReference type="NCBI Taxonomy" id="13690"/>
    <lineage>
        <taxon>Bacteria</taxon>
        <taxon>Pseudomonadati</taxon>
        <taxon>Pseudomonadota</taxon>
        <taxon>Alphaproteobacteria</taxon>
        <taxon>Sphingomonadales</taxon>
        <taxon>Sphingomonadaceae</taxon>
        <taxon>Sphingobium</taxon>
    </lineage>
</organism>
<reference evidence="4 5" key="1">
    <citation type="submission" date="2014-03" db="EMBL/GenBank/DDBJ databases">
        <title>Genome sequence of Sphingobium yanoikuyae B1.</title>
        <authorList>
            <person name="Gan H.M."/>
            <person name="Gan H.Y."/>
            <person name="Savka M.A."/>
        </authorList>
    </citation>
    <scope>NUCLEOTIDE SEQUENCE [LARGE SCALE GENOMIC DNA]</scope>
    <source>
        <strain evidence="4 5">B1</strain>
    </source>
</reference>
<evidence type="ECO:0000256" key="1">
    <source>
        <dbReference type="ARBA" id="ARBA00023125"/>
    </source>
</evidence>
<dbReference type="GO" id="GO:0003677">
    <property type="term" value="F:DNA binding"/>
    <property type="evidence" value="ECO:0007669"/>
    <property type="project" value="UniProtKB-UniRule"/>
</dbReference>
<keyword evidence="1 2" id="KW-0238">DNA-binding</keyword>
<evidence type="ECO:0000256" key="2">
    <source>
        <dbReference type="PROSITE-ProRule" id="PRU00335"/>
    </source>
</evidence>
<dbReference type="Gene3D" id="1.10.357.10">
    <property type="entry name" value="Tetracycline Repressor, domain 2"/>
    <property type="match status" value="1"/>
</dbReference>